<name>A0AAV6V177_9ARAC</name>
<dbReference type="GO" id="GO:0016887">
    <property type="term" value="F:ATP hydrolysis activity"/>
    <property type="evidence" value="ECO:0007669"/>
    <property type="project" value="InterPro"/>
</dbReference>
<organism evidence="5 6">
    <name type="scientific">Oedothorax gibbosus</name>
    <dbReference type="NCBI Taxonomy" id="931172"/>
    <lineage>
        <taxon>Eukaryota</taxon>
        <taxon>Metazoa</taxon>
        <taxon>Ecdysozoa</taxon>
        <taxon>Arthropoda</taxon>
        <taxon>Chelicerata</taxon>
        <taxon>Arachnida</taxon>
        <taxon>Araneae</taxon>
        <taxon>Araneomorphae</taxon>
        <taxon>Entelegynae</taxon>
        <taxon>Araneoidea</taxon>
        <taxon>Linyphiidae</taxon>
        <taxon>Erigoninae</taxon>
        <taxon>Oedothorax</taxon>
    </lineage>
</organism>
<dbReference type="Proteomes" id="UP000827092">
    <property type="component" value="Unassembled WGS sequence"/>
</dbReference>
<keyword evidence="6" id="KW-1185">Reference proteome</keyword>
<feature type="compositionally biased region" description="Basic and acidic residues" evidence="3">
    <location>
        <begin position="2558"/>
        <end position="2589"/>
    </location>
</feature>
<sequence>MWKIFLVCVSQSKDDPSPLMTWPIMLPKHVDLNRKIGFVANDLEPIVQGAILRCIHPSCRDEARGHLTDILDHMYNLSNVRTNATLTTKVSGLKKLIRVLEELEIPETQPVLAKCKTVVENLFAKVNSGNGATGGRFEWVDSILIHAVSQGHWLLIDDANFCSPSVLDRLNSLLEPNGVLTVSEQGVVGNDLRTITPHRDFRIFLTMNPKNGEISRPMRNRGVEIFIEPIGTETVQWKQDLDVAAFAQCKGLVHSTAVSKLFEVHNQLGQNPIADFLSATSLYAQLLQNHKHPEKAFLKVCKSIYGHYGQNDVFERHLPELTKEFSLPLTSLLPTSIDYRHSAIFAAVKKQSAVFTYFLNHLKNFIKMKAKDPNAVASYFPYPTPNLPSSTSVRNRFLCIMRIMMDTCSLKLHKLLDIWLQYTLEYEIKHETPEGLKENLNLCLRLKNELGKQMGDPIVQELLSYVAEIYDIVEIPDVLQSELTIDPRWLPNVYRQILFNMIKSAEEDNEQVEMAAQMVPYKIEKLGNKFNLLLLWKTQEFTMPGTAKSSQCCLMQTDKVLNIVNKKHLSYAAIPLIPDFLQRTAESLMELLRTDKWDCPNTSYWMFRDAMNSYFTCRKICEEKVDNSKIDYQLTSFSVHFYWLAQKIKTLYSSDNVQLAFKGPEVENGEIVEVPIPKQELVLPETVKANFLQMTQSLSNREVVNLLRLKLIKKLDHPQGFNNADAADIYKKSLELYKVTNLFSHLNSSDISTLKIVLSNLKEWMLCLTKSVHGSVFQSAEIHPQLEHRVNALQLMKEKLQFFGLINTEDNMEPNQNHIQHVNIPNKKLISNIQLLPLLDYFFILYSSDLLHDLHKFEIVPEMLAKIGCEHLCADPNHLANILNCLIRKKRTIDVLSTVTYLGHLRHGFASEGLNFLQYQLSEDGSSAFAPALEWNDNLLLSKQGPILSYMCNSLFDKPSDAPLMCRSPLGGYVEKFQQLESVKVALWTNLERLADPLMSFRPTTSLIIRSWFFKLLNAVAATKNVEYNPDENLKDQVFHLFQESKIHPLCVTDRQADVLALAFKCYAAMESKMKQGVDDQALMWETGKCYIAVGLLTTMLLLPRDSVDPAVKRNLKAEDYDQKHQEILMEKALRDWIYQVTNGQTLEELAAMSSVPYLNGLFHLQQYVSCKVLNLQKKLIVRPNLHGFERLKEILNNFVTQIGSPDTIIEITQGIFTLVSSNVVVKENPAYGCLQRAENLVKNMKSLVGMLIEKFHFYGDLIMPFIAGIEQIMYGLSLARQSALLKEMDQNLQLKGFKSVADFLTQMVSFPFNANSSPLSIACTLLNADNITDLKTLLTMGNVPPLTVGRLVYKLLKSAILEIINEVRGTPQLKENTVRVILRTLTSAFNALWHLWNAQETEIKKKKEAEDSWFVNKVKHHETEISDDEAIKRRMKMDFPSFDNDFGDCITEQPDILAPKEETPLEIPKEDLHLPPDDIFEIWRLHATAMAALSPTELLNSDKNMKWVYNNTKELDITTPYLLRYEVVCEVVKSMPHRLDGKLDSELAAGHLMMCNELQKRPKIDLKTYDIYHDPNPEEVLKIYPILNKLDAHVKELLTEFPEHASLVQILKLTQRVLSFPVTDPLMKFVIGMELILQTNQFWEAMAHKNISLKYENEELTKKIIECRAMELNCWRSGLESVLRKQYKNSSKWWCHIFSIFASLIENPTNKSDYVTALNGLKQFLEDSPICEFSARLSILHTFFQQSKLSESMHSYKNLSQMFFNLYCYYEQFLPDIEKRIEQIRSPIEKEIKNFVKIARWNDINFHAVKSSVEHSHKFVVKQVKAFEDALKIPAKQVFALPSKKDLENDESLQWILEINKEHFLSKDQIVQEAFSTKPGTFLEKVPRFDAKIRKFSRKFSKSLPVINHINTLNEFAGTVMESLQSVISDSGKKMCTRSQDKKQALLLIQKKKQMLSTLFKNLRVIGLSYRQGMIYAKNKNENDILIVSAFDPKYLQIVKFDREFGELLSKVSQDTSHYFYKSIAQYSLLYKYMESPSKDLSLDIIHRIQGYSGNLLKYIIDQREELVTASKTVDEMGAFVNMLSALKEEKFTSKIVAIPPQGDISRHEDLLNNLMVQYMTLLNQFGTLMECAPVQIEDIFSALPFKAGVFFLPTKNTSLWNTIMGNIFECSKALKESFNVISASSQTPAKLLTWAKFSRITEDFKRLAILITKTVQAFELQRPRYQSITLKDLYELLKKVTEQSNKVLNYNQFVLQTKVDEVAEEKNDRLVGTVQRLTKEVLLVFQDIMKSVSEEVDDEESSVDVYPESLFTVKISQYLTKFVEMLRLEKVLKLMQKTKRIIQHSSKTVEDIRSIDASIRLLANLTPFLNQYFQLVKVSLAANVGMHRTSCKFLSILLEVFNILATKGFCIPAELKEEAEKSGATKFEDIEGGGLGEGEGANDVSDKIESEDQLEDTFKEGQEKEENKEEQSDIKNEEHGIEMSEDFEGKSYNPEGEDENEDKEAESEEEDPDLDKQMGDVDAEDAEKLDEKVWGSDSEDEDEELNEDDDATGGVTDDKSSEMVAKEGQEREMDDRKNKDKGQKQEDSLQDSQTDDYQGEVPDPMIDAPQDEPEVVELPDDMEINDDEKEGNEDNDDTLEINCDPTEQLDSEAEGSDQEAKEEEAMDAENENSENPANKAEEESEDEMNSANAAEPASEDENAQEDGNDTKLPTHTPTFEPQAQPAGDQSKSKSKDPVQEEASMDWENGALPPEDQHREGQADAKDAYDQGTGHEGQTSTSSRKPTEDQTQHKPKLKSPSENRTLDDDPNTANIKHRPIADKQSRQKSQGQPEDNDDGEADVYEHVESKEDGTTQAVDIATEAQAAINPVEAKNNGGYDSDDVIELSSDEEVEPPPMRNNVKTQGDTSREDRRQRPGERGENEEEIMEIDDGEIVRTHTVSLGKTTIHTQHDLWSSMTNIRFQEQRYRVEHDLFKHYDAPATSNAIKLWGDYENLVSNLSQELCEQLRLVLEPTKMTKLKGDYRTGKRLNMRKIIPYIASQFRKDKIWLRRTKPSKREYQIMLAVDDSSSMADNHSKQLAFESLAVLGQSLSLLEAGELSVVSFGEQVELLLGFNEQFSTATGARMFQKFTFAQKKTRYLQLLQYAKEAMVQARNANASMSKDTAQLLVIISDGRGINNEGEKAVLEAVRQARDNNIFMVFIIIDNPNNKDSILDITIPIFESDNKVTMKSYIESFPFPFYIILRDISTLPVVLGEALRQWFELVTSAER</sequence>
<feature type="compositionally biased region" description="Acidic residues" evidence="3">
    <location>
        <begin position="2611"/>
        <end position="2641"/>
    </location>
</feature>
<comment type="caution">
    <text evidence="5">The sequence shown here is derived from an EMBL/GenBank/DDBJ whole genome shotgun (WGS) entry which is preliminary data.</text>
</comment>
<dbReference type="InterPro" id="IPR002035">
    <property type="entry name" value="VWF_A"/>
</dbReference>
<evidence type="ECO:0000313" key="6">
    <source>
        <dbReference type="Proteomes" id="UP000827092"/>
    </source>
</evidence>
<protein>
    <recommendedName>
        <fullName evidence="4">VWFA domain-containing protein</fullName>
    </recommendedName>
</protein>
<dbReference type="GO" id="GO:0000055">
    <property type="term" value="P:ribosomal large subunit export from nucleus"/>
    <property type="evidence" value="ECO:0007669"/>
    <property type="project" value="TreeGrafter"/>
</dbReference>
<dbReference type="Gene3D" id="3.40.50.300">
    <property type="entry name" value="P-loop containing nucleotide triphosphate hydrolases"/>
    <property type="match status" value="1"/>
</dbReference>
<evidence type="ECO:0000313" key="5">
    <source>
        <dbReference type="EMBL" id="KAG8189748.1"/>
    </source>
</evidence>
<feature type="domain" description="VWFA" evidence="4">
    <location>
        <begin position="3062"/>
        <end position="3260"/>
    </location>
</feature>
<dbReference type="CDD" id="cd01460">
    <property type="entry name" value="vWA_midasin"/>
    <property type="match status" value="1"/>
</dbReference>
<dbReference type="InterPro" id="IPR011704">
    <property type="entry name" value="ATPase_dyneun-rel_AAA"/>
</dbReference>
<dbReference type="GO" id="GO:0030687">
    <property type="term" value="C:preribosome, large subunit precursor"/>
    <property type="evidence" value="ECO:0007669"/>
    <property type="project" value="TreeGrafter"/>
</dbReference>
<dbReference type="PANTHER" id="PTHR48103">
    <property type="entry name" value="MIDASIN-RELATED"/>
    <property type="match status" value="1"/>
</dbReference>
<dbReference type="PANTHER" id="PTHR48103:SF2">
    <property type="entry name" value="MIDASIN"/>
    <property type="match status" value="1"/>
</dbReference>
<dbReference type="GO" id="GO:0005524">
    <property type="term" value="F:ATP binding"/>
    <property type="evidence" value="ECO:0007669"/>
    <property type="project" value="UniProtKB-KW"/>
</dbReference>
<feature type="compositionally biased region" description="Acidic residues" evidence="3">
    <location>
        <begin position="2649"/>
        <end position="2674"/>
    </location>
</feature>
<feature type="compositionally biased region" description="Acidic residues" evidence="3">
    <location>
        <begin position="2699"/>
        <end position="2709"/>
    </location>
</feature>
<dbReference type="SMART" id="SM00327">
    <property type="entry name" value="VWA"/>
    <property type="match status" value="1"/>
</dbReference>
<dbReference type="Pfam" id="PF13519">
    <property type="entry name" value="VWA_2"/>
    <property type="match status" value="1"/>
</dbReference>
<feature type="compositionally biased region" description="Basic and acidic residues" evidence="3">
    <location>
        <begin position="2909"/>
        <end position="2922"/>
    </location>
</feature>
<dbReference type="InterPro" id="IPR027417">
    <property type="entry name" value="P-loop_NTPase"/>
</dbReference>
<dbReference type="SUPFAM" id="SSF52540">
    <property type="entry name" value="P-loop containing nucleoside triphosphate hydrolases"/>
    <property type="match status" value="1"/>
</dbReference>
<keyword evidence="2" id="KW-0067">ATP-binding</keyword>
<dbReference type="SUPFAM" id="SSF53300">
    <property type="entry name" value="vWA-like"/>
    <property type="match status" value="1"/>
</dbReference>
<feature type="compositionally biased region" description="Basic and acidic residues" evidence="3">
    <location>
        <begin position="2446"/>
        <end position="2484"/>
    </location>
</feature>
<reference evidence="5 6" key="1">
    <citation type="journal article" date="2022" name="Nat. Ecol. Evol.">
        <title>A masculinizing supergene underlies an exaggerated male reproductive morph in a spider.</title>
        <authorList>
            <person name="Hendrickx F."/>
            <person name="De Corte Z."/>
            <person name="Sonet G."/>
            <person name="Van Belleghem S.M."/>
            <person name="Kostlbacher S."/>
            <person name="Vangestel C."/>
        </authorList>
    </citation>
    <scope>NUCLEOTIDE SEQUENCE [LARGE SCALE GENOMIC DNA]</scope>
    <source>
        <strain evidence="5">W744_W776</strain>
    </source>
</reference>
<keyword evidence="1" id="KW-0547">Nucleotide-binding</keyword>
<feature type="region of interest" description="Disordered" evidence="3">
    <location>
        <begin position="2424"/>
        <end position="2844"/>
    </location>
</feature>
<gene>
    <name evidence="5" type="ORF">JTE90_012923</name>
</gene>
<evidence type="ECO:0000256" key="3">
    <source>
        <dbReference type="SAM" id="MobiDB-lite"/>
    </source>
</evidence>
<dbReference type="Pfam" id="PF07728">
    <property type="entry name" value="AAA_5"/>
    <property type="match status" value="1"/>
</dbReference>
<feature type="region of interest" description="Disordered" evidence="3">
    <location>
        <begin position="2890"/>
        <end position="2925"/>
    </location>
</feature>
<dbReference type="Gene3D" id="3.40.50.410">
    <property type="entry name" value="von Willebrand factor, type A domain"/>
    <property type="match status" value="1"/>
</dbReference>
<dbReference type="InterPro" id="IPR036465">
    <property type="entry name" value="vWFA_dom_sf"/>
</dbReference>
<evidence type="ECO:0000259" key="4">
    <source>
        <dbReference type="PROSITE" id="PS50234"/>
    </source>
</evidence>
<evidence type="ECO:0000256" key="1">
    <source>
        <dbReference type="ARBA" id="ARBA00022741"/>
    </source>
</evidence>
<dbReference type="FunFam" id="3.40.50.410:FF:000028">
    <property type="entry name" value="Midasin"/>
    <property type="match status" value="1"/>
</dbReference>
<dbReference type="EMBL" id="JAFNEN010000205">
    <property type="protein sequence ID" value="KAG8189748.1"/>
    <property type="molecule type" value="Genomic_DNA"/>
</dbReference>
<feature type="compositionally biased region" description="Polar residues" evidence="3">
    <location>
        <begin position="2713"/>
        <end position="2723"/>
    </location>
</feature>
<accession>A0AAV6V177</accession>
<dbReference type="GO" id="GO:0000027">
    <property type="term" value="P:ribosomal large subunit assembly"/>
    <property type="evidence" value="ECO:0007669"/>
    <property type="project" value="TreeGrafter"/>
</dbReference>
<dbReference type="PROSITE" id="PS50234">
    <property type="entry name" value="VWFA"/>
    <property type="match status" value="1"/>
</dbReference>
<feature type="compositionally biased region" description="Acidic residues" evidence="3">
    <location>
        <begin position="2497"/>
        <end position="2515"/>
    </location>
</feature>
<evidence type="ECO:0000256" key="2">
    <source>
        <dbReference type="ARBA" id="ARBA00022840"/>
    </source>
</evidence>
<proteinExistence type="predicted"/>
<feature type="compositionally biased region" description="Acidic residues" evidence="3">
    <location>
        <begin position="2539"/>
        <end position="2553"/>
    </location>
</feature>
<dbReference type="GO" id="GO:0005634">
    <property type="term" value="C:nucleus"/>
    <property type="evidence" value="ECO:0007669"/>
    <property type="project" value="TreeGrafter"/>
</dbReference>
<feature type="compositionally biased region" description="Basic and acidic residues" evidence="3">
    <location>
        <begin position="2756"/>
        <end position="2770"/>
    </location>
</feature>